<accession>A0A5N6LZB2</accession>
<organism evidence="2 3">
    <name type="scientific">Mikania micrantha</name>
    <name type="common">bitter vine</name>
    <dbReference type="NCBI Taxonomy" id="192012"/>
    <lineage>
        <taxon>Eukaryota</taxon>
        <taxon>Viridiplantae</taxon>
        <taxon>Streptophyta</taxon>
        <taxon>Embryophyta</taxon>
        <taxon>Tracheophyta</taxon>
        <taxon>Spermatophyta</taxon>
        <taxon>Magnoliopsida</taxon>
        <taxon>eudicotyledons</taxon>
        <taxon>Gunneridae</taxon>
        <taxon>Pentapetalae</taxon>
        <taxon>asterids</taxon>
        <taxon>campanulids</taxon>
        <taxon>Asterales</taxon>
        <taxon>Asteraceae</taxon>
        <taxon>Asteroideae</taxon>
        <taxon>Heliantheae alliance</taxon>
        <taxon>Eupatorieae</taxon>
        <taxon>Mikania</taxon>
    </lineage>
</organism>
<evidence type="ECO:0000313" key="2">
    <source>
        <dbReference type="EMBL" id="KAD3066918.1"/>
    </source>
</evidence>
<dbReference type="Proteomes" id="UP000326396">
    <property type="component" value="Linkage Group LG7"/>
</dbReference>
<keyword evidence="3" id="KW-1185">Reference proteome</keyword>
<reference evidence="2 3" key="1">
    <citation type="submission" date="2019-05" db="EMBL/GenBank/DDBJ databases">
        <title>Mikania micrantha, genome provides insights into the molecular mechanism of rapid growth.</title>
        <authorList>
            <person name="Liu B."/>
        </authorList>
    </citation>
    <scope>NUCLEOTIDE SEQUENCE [LARGE SCALE GENOMIC DNA]</scope>
    <source>
        <strain evidence="2">NLD-2019</strain>
        <tissue evidence="2">Leaf</tissue>
    </source>
</reference>
<evidence type="ECO:0000259" key="1">
    <source>
        <dbReference type="Pfam" id="PF07727"/>
    </source>
</evidence>
<name>A0A5N6LZB2_9ASTR</name>
<sequence length="132" mass="15380">MEEPWPMKGYGRQYGILIYLRRYGDDLAGFQKLKVLNLVPLPQGKLPIGTRWVFTNKKDDSGVIIRDKAHLVVKGFYQQEGINYEEVFAPVARLEVIRILLAYTSYMNFTVYQMDVKTAFLYGKVKEEIYVC</sequence>
<evidence type="ECO:0000313" key="3">
    <source>
        <dbReference type="Proteomes" id="UP000326396"/>
    </source>
</evidence>
<comment type="caution">
    <text evidence="2">The sequence shown here is derived from an EMBL/GenBank/DDBJ whole genome shotgun (WGS) entry which is preliminary data.</text>
</comment>
<dbReference type="Pfam" id="PF07727">
    <property type="entry name" value="RVT_2"/>
    <property type="match status" value="1"/>
</dbReference>
<protein>
    <recommendedName>
        <fullName evidence="1">Reverse transcriptase Ty1/copia-type domain-containing protein</fullName>
    </recommendedName>
</protein>
<dbReference type="InterPro" id="IPR013103">
    <property type="entry name" value="RVT_2"/>
</dbReference>
<proteinExistence type="predicted"/>
<dbReference type="AlphaFoldDB" id="A0A5N6LZB2"/>
<gene>
    <name evidence="2" type="ORF">E3N88_34798</name>
</gene>
<dbReference type="OrthoDB" id="8048545at2759"/>
<dbReference type="EMBL" id="SZYD01000017">
    <property type="protein sequence ID" value="KAD3066918.1"/>
    <property type="molecule type" value="Genomic_DNA"/>
</dbReference>
<feature type="domain" description="Reverse transcriptase Ty1/copia-type" evidence="1">
    <location>
        <begin position="34"/>
        <end position="131"/>
    </location>
</feature>